<dbReference type="GO" id="GO:0005886">
    <property type="term" value="C:plasma membrane"/>
    <property type="evidence" value="ECO:0007669"/>
    <property type="project" value="UniProtKB-SubCell"/>
</dbReference>
<keyword evidence="9" id="KW-0046">Antibiotic resistance</keyword>
<evidence type="ECO:0000313" key="12">
    <source>
        <dbReference type="Proteomes" id="UP000239863"/>
    </source>
</evidence>
<feature type="transmembrane region" description="Helical" evidence="10">
    <location>
        <begin position="97"/>
        <end position="120"/>
    </location>
</feature>
<keyword evidence="7 10" id="KW-1133">Transmembrane helix</keyword>
<keyword evidence="5" id="KW-1003">Cell membrane</keyword>
<dbReference type="NCBIfam" id="TIGR00797">
    <property type="entry name" value="matE"/>
    <property type="match status" value="1"/>
</dbReference>
<feature type="transmembrane region" description="Helical" evidence="10">
    <location>
        <begin position="391"/>
        <end position="411"/>
    </location>
</feature>
<dbReference type="PANTHER" id="PTHR43823">
    <property type="entry name" value="SPORULATION PROTEIN YKVU"/>
    <property type="match status" value="1"/>
</dbReference>
<evidence type="ECO:0000313" key="11">
    <source>
        <dbReference type="EMBL" id="PPK48803.1"/>
    </source>
</evidence>
<proteinExistence type="inferred from homology"/>
<dbReference type="GO" id="GO:0015297">
    <property type="term" value="F:antiporter activity"/>
    <property type="evidence" value="ECO:0007669"/>
    <property type="project" value="InterPro"/>
</dbReference>
<dbReference type="EMBL" id="PTIS01000004">
    <property type="protein sequence ID" value="PPK48803.1"/>
    <property type="molecule type" value="Genomic_DNA"/>
</dbReference>
<evidence type="ECO:0000256" key="2">
    <source>
        <dbReference type="ARBA" id="ARBA00008417"/>
    </source>
</evidence>
<evidence type="ECO:0000256" key="8">
    <source>
        <dbReference type="ARBA" id="ARBA00023136"/>
    </source>
</evidence>
<feature type="transmembrane region" description="Helical" evidence="10">
    <location>
        <begin position="274"/>
        <end position="296"/>
    </location>
</feature>
<keyword evidence="4" id="KW-0813">Transport</keyword>
<dbReference type="Pfam" id="PF01554">
    <property type="entry name" value="MatE"/>
    <property type="match status" value="2"/>
</dbReference>
<dbReference type="InterPro" id="IPR045070">
    <property type="entry name" value="MATE_MepA-like"/>
</dbReference>
<gene>
    <name evidence="11" type="ORF">BD821_10463</name>
</gene>
<feature type="transmembrane region" description="Helical" evidence="10">
    <location>
        <begin position="417"/>
        <end position="442"/>
    </location>
</feature>
<evidence type="ECO:0000256" key="3">
    <source>
        <dbReference type="ARBA" id="ARBA00022106"/>
    </source>
</evidence>
<keyword evidence="8 10" id="KW-0472">Membrane</keyword>
<dbReference type="STRING" id="37659.GCA_000703125_00846"/>
<evidence type="ECO:0000256" key="4">
    <source>
        <dbReference type="ARBA" id="ARBA00022448"/>
    </source>
</evidence>
<evidence type="ECO:0000256" key="9">
    <source>
        <dbReference type="ARBA" id="ARBA00023251"/>
    </source>
</evidence>
<feature type="transmembrane region" description="Helical" evidence="10">
    <location>
        <begin position="361"/>
        <end position="379"/>
    </location>
</feature>
<protein>
    <recommendedName>
        <fullName evidence="3">Multidrug export protein MepA</fullName>
    </recommendedName>
</protein>
<dbReference type="Proteomes" id="UP000239863">
    <property type="component" value="Unassembled WGS sequence"/>
</dbReference>
<reference evidence="11 12" key="1">
    <citation type="submission" date="2018-02" db="EMBL/GenBank/DDBJ databases">
        <title>Genomic Encyclopedia of Archaeal and Bacterial Type Strains, Phase II (KMG-II): from individual species to whole genera.</title>
        <authorList>
            <person name="Goeker M."/>
        </authorList>
    </citation>
    <scope>NUCLEOTIDE SEQUENCE [LARGE SCALE GENOMIC DNA]</scope>
    <source>
        <strain evidence="11 12">DSM 15099</strain>
    </source>
</reference>
<evidence type="ECO:0000256" key="6">
    <source>
        <dbReference type="ARBA" id="ARBA00022692"/>
    </source>
</evidence>
<comment type="subcellular location">
    <subcellularLocation>
        <location evidence="1">Cell membrane</location>
        <topology evidence="1">Multi-pass membrane protein</topology>
    </subcellularLocation>
</comment>
<comment type="caution">
    <text evidence="11">The sequence shown here is derived from an EMBL/GenBank/DDBJ whole genome shotgun (WGS) entry which is preliminary data.</text>
</comment>
<keyword evidence="6 10" id="KW-0812">Transmembrane</keyword>
<accession>A0A2S6FZB6</accession>
<feature type="transmembrane region" description="Helical" evidence="10">
    <location>
        <begin position="322"/>
        <end position="341"/>
    </location>
</feature>
<dbReference type="RefSeq" id="WP_104409531.1">
    <property type="nucleotide sequence ID" value="NZ_PTIS01000004.1"/>
</dbReference>
<evidence type="ECO:0000256" key="10">
    <source>
        <dbReference type="SAM" id="Phobius"/>
    </source>
</evidence>
<evidence type="ECO:0000256" key="7">
    <source>
        <dbReference type="ARBA" id="ARBA00022989"/>
    </source>
</evidence>
<dbReference type="PANTHER" id="PTHR43823:SF3">
    <property type="entry name" value="MULTIDRUG EXPORT PROTEIN MEPA"/>
    <property type="match status" value="1"/>
</dbReference>
<dbReference type="AlphaFoldDB" id="A0A2S6FZB6"/>
<comment type="similarity">
    <text evidence="2">Belongs to the multi antimicrobial extrusion (MATE) (TC 2.A.66.1) family. MepA subfamily.</text>
</comment>
<feature type="transmembrane region" description="Helical" evidence="10">
    <location>
        <begin position="172"/>
        <end position="192"/>
    </location>
</feature>
<dbReference type="GO" id="GO:0042910">
    <property type="term" value="F:xenobiotic transmembrane transporter activity"/>
    <property type="evidence" value="ECO:0007669"/>
    <property type="project" value="InterPro"/>
</dbReference>
<dbReference type="GO" id="GO:0046677">
    <property type="term" value="P:response to antibiotic"/>
    <property type="evidence" value="ECO:0007669"/>
    <property type="project" value="UniProtKB-KW"/>
</dbReference>
<evidence type="ECO:0000256" key="5">
    <source>
        <dbReference type="ARBA" id="ARBA00022475"/>
    </source>
</evidence>
<dbReference type="InterPro" id="IPR048279">
    <property type="entry name" value="MdtK-like"/>
</dbReference>
<feature type="transmembrane region" description="Helical" evidence="10">
    <location>
        <begin position="241"/>
        <end position="262"/>
    </location>
</feature>
<sequence length="463" mass="49735">MEFDRQKRLGIEPIGELLAKFSIPAIVGMLVNAFYNIVDRLYIGHIKDVGHIAITGVGLTLPITTIIMAFGMLVGIGSGAAMSIKLGKKKFKEAEKIVGNAFVLNVIISIAITILGLIFVGPLLKILGSSSETFGYAKEYIDVILMGTIFNSMAFSMNSLIRAEGNPKMAMITMLIGALLNTILDPIFIFTFDMGIKGAAIATVISQVVSATWVLSYFFGNKSTIKIKKENMKLDKKVVKNIFSIGVAPFSMQIAASLVAITANKALKANGGDLAIGAMAVINSVSLIFLMPMFGLNQGAQPIIGFNYGAGNYKRVKDTLKTAVTVATIIAIIGFILIQAFPDKIVGFFNKDPELLRIGTQGIRIYLFMLPVIGFQIVSSNYFQAVGKARLAMFLGMLRQVILLIPLLIILPNIKGLGLVGVWLAGPISDALASVITGILIVKEMKGLNVAHNESIVQNSKLA</sequence>
<feature type="transmembrane region" description="Helical" evidence="10">
    <location>
        <begin position="198"/>
        <end position="220"/>
    </location>
</feature>
<feature type="transmembrane region" description="Helical" evidence="10">
    <location>
        <begin position="140"/>
        <end position="160"/>
    </location>
</feature>
<dbReference type="InterPro" id="IPR002528">
    <property type="entry name" value="MATE_fam"/>
</dbReference>
<feature type="transmembrane region" description="Helical" evidence="10">
    <location>
        <begin position="50"/>
        <end position="76"/>
    </location>
</feature>
<dbReference type="PIRSF" id="PIRSF006603">
    <property type="entry name" value="DinF"/>
    <property type="match status" value="1"/>
</dbReference>
<name>A0A2S6FZB6_9CLOT</name>
<dbReference type="InterPro" id="IPR051327">
    <property type="entry name" value="MATE_MepA_subfamily"/>
</dbReference>
<feature type="transmembrane region" description="Helical" evidence="10">
    <location>
        <begin position="21"/>
        <end position="38"/>
    </location>
</feature>
<dbReference type="OrthoDB" id="9811110at2"/>
<dbReference type="CDD" id="cd13143">
    <property type="entry name" value="MATE_MepA_like"/>
    <property type="match status" value="1"/>
</dbReference>
<evidence type="ECO:0000256" key="1">
    <source>
        <dbReference type="ARBA" id="ARBA00004651"/>
    </source>
</evidence>
<organism evidence="11 12">
    <name type="scientific">Clostridium algidicarnis DSM 15099</name>
    <dbReference type="NCBI Taxonomy" id="1121295"/>
    <lineage>
        <taxon>Bacteria</taxon>
        <taxon>Bacillati</taxon>
        <taxon>Bacillota</taxon>
        <taxon>Clostridia</taxon>
        <taxon>Eubacteriales</taxon>
        <taxon>Clostridiaceae</taxon>
        <taxon>Clostridium</taxon>
    </lineage>
</organism>